<dbReference type="CDD" id="cd24098">
    <property type="entry name" value="ASKHA_NBD_TobZ_N"/>
    <property type="match status" value="1"/>
</dbReference>
<dbReference type="InterPro" id="IPR038152">
    <property type="entry name" value="Carbam_trans_C_sf"/>
</dbReference>
<evidence type="ECO:0000259" key="3">
    <source>
        <dbReference type="Pfam" id="PF02543"/>
    </source>
</evidence>
<dbReference type="Gene3D" id="3.90.870.20">
    <property type="entry name" value="Carbamoyltransferase, C-terminal domain"/>
    <property type="match status" value="1"/>
</dbReference>
<dbReference type="Gene3D" id="3.30.420.40">
    <property type="match status" value="2"/>
</dbReference>
<feature type="domain" description="Carbamoyltransferase C-terminal" evidence="4">
    <location>
        <begin position="411"/>
        <end position="607"/>
    </location>
</feature>
<evidence type="ECO:0000259" key="4">
    <source>
        <dbReference type="Pfam" id="PF16861"/>
    </source>
</evidence>
<comment type="similarity">
    <text evidence="1">Belongs to the NodU/CmcH family.</text>
</comment>
<dbReference type="EMBL" id="JAXAVW010000025">
    <property type="protein sequence ID" value="MDX8034140.1"/>
    <property type="molecule type" value="Genomic_DNA"/>
</dbReference>
<dbReference type="Pfam" id="PF16861">
    <property type="entry name" value="Carbam_trans_C"/>
    <property type="match status" value="1"/>
</dbReference>
<dbReference type="PANTHER" id="PTHR34847">
    <property type="entry name" value="NODULATION PROTEIN U"/>
    <property type="match status" value="1"/>
</dbReference>
<keyword evidence="6" id="KW-1185">Reference proteome</keyword>
<proteinExistence type="inferred from homology"/>
<evidence type="ECO:0000313" key="6">
    <source>
        <dbReference type="Proteomes" id="UP001285521"/>
    </source>
</evidence>
<gene>
    <name evidence="5" type="ORF">SK803_28310</name>
</gene>
<reference evidence="5 6" key="2">
    <citation type="submission" date="2023-11" db="EMBL/GenBank/DDBJ databases">
        <authorList>
            <person name="Lara A.C."/>
            <person name="Chronakova A."/>
        </authorList>
    </citation>
    <scope>NUCLEOTIDE SEQUENCE [LARGE SCALE GENOMIC DNA]</scope>
    <source>
        <strain evidence="5 6">BCCO 10_0856</strain>
    </source>
</reference>
<dbReference type="SUPFAM" id="SSF53067">
    <property type="entry name" value="Actin-like ATPase domain"/>
    <property type="match status" value="1"/>
</dbReference>
<dbReference type="Pfam" id="PF02543">
    <property type="entry name" value="Carbam_trans_N"/>
    <property type="match status" value="1"/>
</dbReference>
<evidence type="ECO:0000256" key="2">
    <source>
        <dbReference type="SAM" id="MobiDB-lite"/>
    </source>
</evidence>
<organism evidence="5 6">
    <name type="scientific">Lentzea miocenica</name>
    <dbReference type="NCBI Taxonomy" id="3095431"/>
    <lineage>
        <taxon>Bacteria</taxon>
        <taxon>Bacillati</taxon>
        <taxon>Actinomycetota</taxon>
        <taxon>Actinomycetes</taxon>
        <taxon>Pseudonocardiales</taxon>
        <taxon>Pseudonocardiaceae</taxon>
        <taxon>Lentzea</taxon>
    </lineage>
</organism>
<feature type="domain" description="Carbamoyltransferase" evidence="3">
    <location>
        <begin position="3"/>
        <end position="351"/>
    </location>
</feature>
<evidence type="ECO:0000256" key="1">
    <source>
        <dbReference type="ARBA" id="ARBA00006129"/>
    </source>
</evidence>
<dbReference type="InterPro" id="IPR003696">
    <property type="entry name" value="Carbtransf_dom"/>
</dbReference>
<dbReference type="PANTHER" id="PTHR34847:SF1">
    <property type="entry name" value="NODULATION PROTEIN U"/>
    <property type="match status" value="1"/>
</dbReference>
<protein>
    <submittedName>
        <fullName evidence="5">Carbamoyltransferase N-terminal domain-containing protein</fullName>
    </submittedName>
</protein>
<dbReference type="RefSeq" id="WP_319969165.1">
    <property type="nucleotide sequence ID" value="NZ_JAXAVW010000025.1"/>
</dbReference>
<sequence length="618" mass="67898">MLILGFSCHYHNSAAALVSDGEIVAAVEEERLSRLKNDPSFPARAISTCLETANSTMDDVDLVAFYEKPHRKLARVLSTAIRTYPAGREHFTEVLTKWGRESFWSPGEMRDQLLALSPSRGTRARWNRRFVFVPHHLSHAASAYYPSPFTDAAVLVTDGVGEFSTTTIGEGSPETGLRLLSELRFPHSLGLVYSGFTHFLGFQVNEGEYKVMGLAPYGEPRFRDTITDAVVRPHGDGSFAVNESLFTYHVDRRMYDMAAMERLFGPRRAPGAELTQVHADIAASIQLVTEEMLLRLAERARRETGRAKLVLAGGVALNCVANGRILREGPFDDVWVPPAPGDAGGAVGAALQAWHGHAGGAARAPRRPGADGMSGTRLGPRYSTRDVRAALADHELGHVVLPPQDITATVARLLADGKIVGWFHGRLEFGPRALGGRSILADPRSPEMQRILNLRVKRRESFRPFAAAVPRDRAREWFQLEGRPGSLLGAPGAGYDSPYMTLVAPVHPARAFELADPVRRLGGLDVARNEIPSCTHVDGTSRVQTVTPEDDWLFHELLVEFEKITSVPVLLNTSFNRRGEPIVCSPDDAVECFLDTDIDYLCMEDTISWKTPAAELHG</sequence>
<dbReference type="Proteomes" id="UP001285521">
    <property type="component" value="Unassembled WGS sequence"/>
</dbReference>
<dbReference type="InterPro" id="IPR043129">
    <property type="entry name" value="ATPase_NBD"/>
</dbReference>
<dbReference type="InterPro" id="IPR031730">
    <property type="entry name" value="Carbam_trans_C"/>
</dbReference>
<evidence type="ECO:0000313" key="5">
    <source>
        <dbReference type="EMBL" id="MDX8034140.1"/>
    </source>
</evidence>
<reference evidence="5 6" key="1">
    <citation type="submission" date="2023-11" db="EMBL/GenBank/DDBJ databases">
        <title>Lentzea sokolovensis, sp. nov., Lentzea kristufkii, sp. nov., and Lentzea miocenensis, sp. nov., rare actinobacteria from Sokolov Coal Basin, Miocene lacustrine sediment, Czech Republic.</title>
        <authorList>
            <person name="Lara A."/>
            <person name="Kotroba L."/>
            <person name="Nouioui I."/>
            <person name="Neumann-Schaal M."/>
            <person name="Mast Y."/>
            <person name="Chronakova A."/>
        </authorList>
    </citation>
    <scope>NUCLEOTIDE SEQUENCE [LARGE SCALE GENOMIC DNA]</scope>
    <source>
        <strain evidence="5 6">BCCO 10_0856</strain>
    </source>
</reference>
<accession>A0ABU4T7J8</accession>
<name>A0ABU4T7J8_9PSEU</name>
<dbReference type="InterPro" id="IPR051338">
    <property type="entry name" value="NodU/CmcH_Carbamoyltrnsfr"/>
</dbReference>
<comment type="caution">
    <text evidence="5">The sequence shown here is derived from an EMBL/GenBank/DDBJ whole genome shotgun (WGS) entry which is preliminary data.</text>
</comment>
<feature type="region of interest" description="Disordered" evidence="2">
    <location>
        <begin position="360"/>
        <end position="379"/>
    </location>
</feature>